<evidence type="ECO:0000256" key="6">
    <source>
        <dbReference type="SAM" id="MobiDB-lite"/>
    </source>
</evidence>
<dbReference type="PANTHER" id="PTHR13935">
    <property type="entry name" value="ACHAETE-SCUTE TRANSCRIPTION FACTOR-RELATED"/>
    <property type="match status" value="1"/>
</dbReference>
<dbReference type="InterPro" id="IPR036638">
    <property type="entry name" value="HLH_DNA-bd_sf"/>
</dbReference>
<dbReference type="EMBL" id="UZAU01000810">
    <property type="status" value="NOT_ANNOTATED_CDS"/>
    <property type="molecule type" value="Genomic_DNA"/>
</dbReference>
<comment type="subcellular location">
    <subcellularLocation>
        <location evidence="1">Nucleus</location>
    </subcellularLocation>
</comment>
<evidence type="ECO:0000256" key="3">
    <source>
        <dbReference type="ARBA" id="ARBA00023125"/>
    </source>
</evidence>
<dbReference type="EnsemblPlants" id="evm.model.10.603">
    <property type="protein sequence ID" value="cds.evm.model.10.603"/>
    <property type="gene ID" value="evm.TU.10.603"/>
</dbReference>
<keyword evidence="5" id="KW-0539">Nucleus</keyword>
<name>A0A803QPJ0_CANSA</name>
<dbReference type="InterPro" id="IPR011598">
    <property type="entry name" value="bHLH_dom"/>
</dbReference>
<dbReference type="GO" id="GO:0010106">
    <property type="term" value="P:cellular response to iron ion starvation"/>
    <property type="evidence" value="ECO:0007669"/>
    <property type="project" value="UniProtKB-ARBA"/>
</dbReference>
<evidence type="ECO:0000259" key="7">
    <source>
        <dbReference type="PROSITE" id="PS50888"/>
    </source>
</evidence>
<dbReference type="PROSITE" id="PS50888">
    <property type="entry name" value="BHLH"/>
    <property type="match status" value="1"/>
</dbReference>
<feature type="domain" description="BHLH" evidence="7">
    <location>
        <begin position="43"/>
        <end position="95"/>
    </location>
</feature>
<keyword evidence="2" id="KW-0805">Transcription regulation</keyword>
<organism evidence="8 9">
    <name type="scientific">Cannabis sativa</name>
    <name type="common">Hemp</name>
    <name type="synonym">Marijuana</name>
    <dbReference type="NCBI Taxonomy" id="3483"/>
    <lineage>
        <taxon>Eukaryota</taxon>
        <taxon>Viridiplantae</taxon>
        <taxon>Streptophyta</taxon>
        <taxon>Embryophyta</taxon>
        <taxon>Tracheophyta</taxon>
        <taxon>Spermatophyta</taxon>
        <taxon>Magnoliopsida</taxon>
        <taxon>eudicotyledons</taxon>
        <taxon>Gunneridae</taxon>
        <taxon>Pentapetalae</taxon>
        <taxon>rosids</taxon>
        <taxon>fabids</taxon>
        <taxon>Rosales</taxon>
        <taxon>Cannabaceae</taxon>
        <taxon>Cannabis</taxon>
    </lineage>
</organism>
<dbReference type="Pfam" id="PF00010">
    <property type="entry name" value="HLH"/>
    <property type="match status" value="1"/>
</dbReference>
<dbReference type="AlphaFoldDB" id="A0A803QPJ0"/>
<feature type="region of interest" description="Disordered" evidence="6">
    <location>
        <begin position="139"/>
        <end position="160"/>
    </location>
</feature>
<dbReference type="PANTHER" id="PTHR13935:SF41">
    <property type="entry name" value="TRANSCRIPTION FACTOR ORG2-RELATED"/>
    <property type="match status" value="1"/>
</dbReference>
<evidence type="ECO:0000256" key="1">
    <source>
        <dbReference type="ARBA" id="ARBA00004123"/>
    </source>
</evidence>
<dbReference type="CDD" id="cd18914">
    <property type="entry name" value="bHLH_AtORG2_like"/>
    <property type="match status" value="1"/>
</dbReference>
<accession>A0A803QPJ0</accession>
<dbReference type="GO" id="GO:0090575">
    <property type="term" value="C:RNA polymerase II transcription regulator complex"/>
    <property type="evidence" value="ECO:0007669"/>
    <property type="project" value="TreeGrafter"/>
</dbReference>
<evidence type="ECO:0000256" key="2">
    <source>
        <dbReference type="ARBA" id="ARBA00023015"/>
    </source>
</evidence>
<dbReference type="SMART" id="SM00353">
    <property type="entry name" value="HLH"/>
    <property type="match status" value="1"/>
</dbReference>
<evidence type="ECO:0000256" key="4">
    <source>
        <dbReference type="ARBA" id="ARBA00023163"/>
    </source>
</evidence>
<keyword evidence="9" id="KW-1185">Reference proteome</keyword>
<reference evidence="8" key="1">
    <citation type="submission" date="2021-03" db="UniProtKB">
        <authorList>
            <consortium name="EnsemblPlants"/>
        </authorList>
    </citation>
    <scope>IDENTIFICATION</scope>
</reference>
<dbReference type="SUPFAM" id="SSF47459">
    <property type="entry name" value="HLH, helix-loop-helix DNA-binding domain"/>
    <property type="match status" value="1"/>
</dbReference>
<evidence type="ECO:0000313" key="8">
    <source>
        <dbReference type="EnsemblPlants" id="cds.evm.model.10.603"/>
    </source>
</evidence>
<sequence>MTPLFLNFPTNPPPSDHYDQFEIDHLGSTTPSTTTIDSDPSMVKKLNHNASERDRRKKINDLYSSLRALLPLSDQTKKMSIPATVSRVLKYVPLLQEEVEGLVRKRDELLSRIQSKQQGNYTKNSIEKPSLCSIESAIPTKPASQQRSPNPISNPAKQDANSKLDIASPIAQREPQTPAKKMEVADQRSFGLSPVTNMDLSKDVGANGKEARRWTIWAMSVGDEVRGGRISIGVSVRVSSGVDGPWEGRDGGRCFVILEVVRAQEVIRFQKQREGEEEERDVRLGCFG</sequence>
<dbReference type="FunFam" id="4.10.280.10:FF:000074">
    <property type="entry name" value="Transcription factor ORG2"/>
    <property type="match status" value="1"/>
</dbReference>
<dbReference type="GO" id="GO:0000981">
    <property type="term" value="F:DNA-binding transcription factor activity, RNA polymerase II-specific"/>
    <property type="evidence" value="ECO:0007669"/>
    <property type="project" value="TreeGrafter"/>
</dbReference>
<dbReference type="Gramene" id="evm.model.10.603">
    <property type="protein sequence ID" value="cds.evm.model.10.603"/>
    <property type="gene ID" value="evm.TU.10.603"/>
</dbReference>
<proteinExistence type="predicted"/>
<keyword evidence="3" id="KW-0238">DNA-binding</keyword>
<dbReference type="Proteomes" id="UP000596661">
    <property type="component" value="Unassembled WGS sequence"/>
</dbReference>
<dbReference type="GO" id="GO:0000977">
    <property type="term" value="F:RNA polymerase II transcription regulatory region sequence-specific DNA binding"/>
    <property type="evidence" value="ECO:0007669"/>
    <property type="project" value="TreeGrafter"/>
</dbReference>
<evidence type="ECO:0000313" key="9">
    <source>
        <dbReference type="Proteomes" id="UP000596661"/>
    </source>
</evidence>
<protein>
    <recommendedName>
        <fullName evidence="7">BHLH domain-containing protein</fullName>
    </recommendedName>
</protein>
<dbReference type="InterPro" id="IPR015660">
    <property type="entry name" value="MASH1/Ascl1a-like"/>
</dbReference>
<dbReference type="GO" id="GO:0046983">
    <property type="term" value="F:protein dimerization activity"/>
    <property type="evidence" value="ECO:0007669"/>
    <property type="project" value="InterPro"/>
</dbReference>
<evidence type="ECO:0000256" key="5">
    <source>
        <dbReference type="ARBA" id="ARBA00023242"/>
    </source>
</evidence>
<feature type="compositionally biased region" description="Polar residues" evidence="6">
    <location>
        <begin position="142"/>
        <end position="160"/>
    </location>
</feature>
<dbReference type="Gene3D" id="4.10.280.10">
    <property type="entry name" value="Helix-loop-helix DNA-binding domain"/>
    <property type="match status" value="1"/>
</dbReference>
<keyword evidence="4" id="KW-0804">Transcription</keyword>